<protein>
    <submittedName>
        <fullName evidence="1">Uncharacterized protein</fullName>
    </submittedName>
</protein>
<gene>
    <name evidence="1" type="ORF">E6Q11_01410</name>
</gene>
<dbReference type="EMBL" id="SSDS01000022">
    <property type="protein sequence ID" value="TXG78282.1"/>
    <property type="molecule type" value="Genomic_DNA"/>
</dbReference>
<name>A0A5C7JBA7_9BACT</name>
<organism evidence="1 2">
    <name type="scientific">Candidatus Dojkabacteria bacterium</name>
    <dbReference type="NCBI Taxonomy" id="2099670"/>
    <lineage>
        <taxon>Bacteria</taxon>
        <taxon>Candidatus Dojkabacteria</taxon>
    </lineage>
</organism>
<evidence type="ECO:0000313" key="2">
    <source>
        <dbReference type="Proteomes" id="UP000321026"/>
    </source>
</evidence>
<sequence length="144" mass="16808">MNNVEKFTNMIKEYLTEHEDIRELLADEYSLDDYSEDQDHYVSSILMGLLNPDVNDMLVDFRKHFNIHILKNENPILAAAKNGYISQGSNSTASVVISFLDFYICFDANTDSYGDIRAWSSWSDKHYLNFREVYPKQKTITVFE</sequence>
<reference evidence="1 2" key="1">
    <citation type="submission" date="2018-09" db="EMBL/GenBank/DDBJ databases">
        <title>Metagenome Assembled Genomes from an Advanced Water Purification Facility.</title>
        <authorList>
            <person name="Stamps B.W."/>
            <person name="Spear J.R."/>
        </authorList>
    </citation>
    <scope>NUCLEOTIDE SEQUENCE [LARGE SCALE GENOMIC DNA]</scope>
    <source>
        <strain evidence="1">Bin_63_2</strain>
    </source>
</reference>
<dbReference type="AlphaFoldDB" id="A0A5C7JBA7"/>
<accession>A0A5C7JBA7</accession>
<proteinExistence type="predicted"/>
<evidence type="ECO:0000313" key="1">
    <source>
        <dbReference type="EMBL" id="TXG78282.1"/>
    </source>
</evidence>
<dbReference type="Proteomes" id="UP000321026">
    <property type="component" value="Unassembled WGS sequence"/>
</dbReference>
<comment type="caution">
    <text evidence="1">The sequence shown here is derived from an EMBL/GenBank/DDBJ whole genome shotgun (WGS) entry which is preliminary data.</text>
</comment>